<feature type="compositionally biased region" description="Basic residues" evidence="1">
    <location>
        <begin position="96"/>
        <end position="118"/>
    </location>
</feature>
<feature type="region of interest" description="Disordered" evidence="1">
    <location>
        <begin position="1"/>
        <end position="27"/>
    </location>
</feature>
<feature type="region of interest" description="Disordered" evidence="1">
    <location>
        <begin position="96"/>
        <end position="119"/>
    </location>
</feature>
<feature type="transmembrane region" description="Helical" evidence="2">
    <location>
        <begin position="124"/>
        <end position="141"/>
    </location>
</feature>
<organism evidence="3 4">
    <name type="scientific">Lactuca saligna</name>
    <name type="common">Willowleaf lettuce</name>
    <dbReference type="NCBI Taxonomy" id="75948"/>
    <lineage>
        <taxon>Eukaryota</taxon>
        <taxon>Viridiplantae</taxon>
        <taxon>Streptophyta</taxon>
        <taxon>Embryophyta</taxon>
        <taxon>Tracheophyta</taxon>
        <taxon>Spermatophyta</taxon>
        <taxon>Magnoliopsida</taxon>
        <taxon>eudicotyledons</taxon>
        <taxon>Gunneridae</taxon>
        <taxon>Pentapetalae</taxon>
        <taxon>asterids</taxon>
        <taxon>campanulids</taxon>
        <taxon>Asterales</taxon>
        <taxon>Asteraceae</taxon>
        <taxon>Cichorioideae</taxon>
        <taxon>Cichorieae</taxon>
        <taxon>Lactucinae</taxon>
        <taxon>Lactuca</taxon>
    </lineage>
</organism>
<sequence>MKPKATKITREDDGNSSGDRRPAMEGQRRLESIFNRLINGKDARRRRMNEKMAGAAVKPNVVWGRGREDVFEPELCRKTNCCELKSVARVLRHAALKDQKKPKKRQRTRGVEGRRRHAQLSSSSRSITLPMLFCVVSSYWFSYNWVSEFGFHQLGFE</sequence>
<dbReference type="AlphaFoldDB" id="A0AA36ENA0"/>
<evidence type="ECO:0000313" key="3">
    <source>
        <dbReference type="EMBL" id="CAI9302214.1"/>
    </source>
</evidence>
<evidence type="ECO:0000313" key="4">
    <source>
        <dbReference type="Proteomes" id="UP001177003"/>
    </source>
</evidence>
<name>A0AA36ENA0_LACSI</name>
<keyword evidence="2" id="KW-1133">Transmembrane helix</keyword>
<dbReference type="Proteomes" id="UP001177003">
    <property type="component" value="Chromosome 9"/>
</dbReference>
<proteinExistence type="predicted"/>
<dbReference type="EMBL" id="OX465085">
    <property type="protein sequence ID" value="CAI9302214.1"/>
    <property type="molecule type" value="Genomic_DNA"/>
</dbReference>
<keyword evidence="4" id="KW-1185">Reference proteome</keyword>
<feature type="compositionally biased region" description="Basic and acidic residues" evidence="1">
    <location>
        <begin position="8"/>
        <end position="27"/>
    </location>
</feature>
<keyword evidence="2" id="KW-0472">Membrane</keyword>
<evidence type="ECO:0000256" key="1">
    <source>
        <dbReference type="SAM" id="MobiDB-lite"/>
    </source>
</evidence>
<gene>
    <name evidence="3" type="ORF">LSALG_LOCUS40716</name>
</gene>
<evidence type="ECO:0000256" key="2">
    <source>
        <dbReference type="SAM" id="Phobius"/>
    </source>
</evidence>
<protein>
    <submittedName>
        <fullName evidence="3">Uncharacterized protein</fullName>
    </submittedName>
</protein>
<keyword evidence="2" id="KW-0812">Transmembrane</keyword>
<reference evidence="3" key="1">
    <citation type="submission" date="2023-04" db="EMBL/GenBank/DDBJ databases">
        <authorList>
            <person name="Vijverberg K."/>
            <person name="Xiong W."/>
            <person name="Schranz E."/>
        </authorList>
    </citation>
    <scope>NUCLEOTIDE SEQUENCE</scope>
</reference>
<accession>A0AA36ENA0</accession>